<keyword evidence="3" id="KW-1185">Reference proteome</keyword>
<protein>
    <submittedName>
        <fullName evidence="2">Uncharacterized protein</fullName>
    </submittedName>
</protein>
<reference evidence="3" key="1">
    <citation type="submission" date="2009-09" db="EMBL/GenBank/DDBJ databases">
        <title>The complete chromosome of Desulfohalobium retbaense DSM 5692.</title>
        <authorList>
            <consortium name="US DOE Joint Genome Institute (JGI-PGF)"/>
            <person name="Lucas S."/>
            <person name="Copeland A."/>
            <person name="Lapidus A."/>
            <person name="Glavina del Rio T."/>
            <person name="Dalin E."/>
            <person name="Tice H."/>
            <person name="Bruce D."/>
            <person name="Goodwin L."/>
            <person name="Pitluck S."/>
            <person name="Kyrpides N."/>
            <person name="Mavromatis K."/>
            <person name="Ivanova N."/>
            <person name="Mikhailova N."/>
            <person name="Munk A.C."/>
            <person name="Brettin T."/>
            <person name="Detter J.C."/>
            <person name="Han C."/>
            <person name="Tapia R."/>
            <person name="Larimer F."/>
            <person name="Land M."/>
            <person name="Hauser L."/>
            <person name="Markowitz V."/>
            <person name="Cheng J.-F."/>
            <person name="Hugenholtz P."/>
            <person name="Woyke T."/>
            <person name="Wu D."/>
            <person name="Spring S."/>
            <person name="Klenk H.-P."/>
            <person name="Eisen J.A."/>
        </authorList>
    </citation>
    <scope>NUCLEOTIDE SEQUENCE [LARGE SCALE GENOMIC DNA]</scope>
    <source>
        <strain evidence="3">DSM 5692</strain>
    </source>
</reference>
<dbReference type="EMBL" id="CP001734">
    <property type="protein sequence ID" value="ACV69649.1"/>
    <property type="molecule type" value="Genomic_DNA"/>
</dbReference>
<name>C8X5F2_DESRD</name>
<evidence type="ECO:0000256" key="1">
    <source>
        <dbReference type="SAM" id="MobiDB-lite"/>
    </source>
</evidence>
<accession>C8X5F2</accession>
<dbReference type="Proteomes" id="UP000001052">
    <property type="component" value="Chromosome"/>
</dbReference>
<organism evidence="2 3">
    <name type="scientific">Desulfohalobium retbaense (strain ATCC 49708 / DSM 5692 / JCM 16813 / HR100)</name>
    <dbReference type="NCBI Taxonomy" id="485915"/>
    <lineage>
        <taxon>Bacteria</taxon>
        <taxon>Pseudomonadati</taxon>
        <taxon>Thermodesulfobacteriota</taxon>
        <taxon>Desulfovibrionia</taxon>
        <taxon>Desulfovibrionales</taxon>
        <taxon>Desulfohalobiaceae</taxon>
        <taxon>Desulfohalobium</taxon>
    </lineage>
</organism>
<evidence type="ECO:0000313" key="3">
    <source>
        <dbReference type="Proteomes" id="UP000001052"/>
    </source>
</evidence>
<feature type="compositionally biased region" description="Polar residues" evidence="1">
    <location>
        <begin position="59"/>
        <end position="71"/>
    </location>
</feature>
<dbReference type="AlphaFoldDB" id="C8X5F2"/>
<sequence>MGVLNFIMGCWESVFSLSAGGCVGPTPRDTRWASDPSVSTGPCSPPLAKGRGRGGVPSRGQSRWTATIEPSTPSPTLPLGKGEGAWTPSCRNFRVPIAEDTRSRPPFRRVSGSERAARRSYVRQWTGMQEEQRRCPVQIGIGIGIEIAVCAEFCTDCSISPATAAFSANT</sequence>
<feature type="region of interest" description="Disordered" evidence="1">
    <location>
        <begin position="29"/>
        <end position="81"/>
    </location>
</feature>
<proteinExistence type="predicted"/>
<evidence type="ECO:0000313" key="2">
    <source>
        <dbReference type="EMBL" id="ACV69649.1"/>
    </source>
</evidence>
<dbReference type="KEGG" id="drt:Dret_2366"/>
<reference evidence="2 3" key="2">
    <citation type="journal article" date="2010" name="Stand. Genomic Sci.">
        <title>Complete genome sequence of Desulfohalobium retbaense type strain (HR(100)).</title>
        <authorList>
            <person name="Spring S."/>
            <person name="Nolan M."/>
            <person name="Lapidus A."/>
            <person name="Glavina Del Rio T."/>
            <person name="Copeland A."/>
            <person name="Tice H."/>
            <person name="Cheng J.F."/>
            <person name="Lucas S."/>
            <person name="Land M."/>
            <person name="Chen F."/>
            <person name="Bruce D."/>
            <person name="Goodwin L."/>
            <person name="Pitluck S."/>
            <person name="Ivanova N."/>
            <person name="Mavromatis K."/>
            <person name="Mikhailova N."/>
            <person name="Pati A."/>
            <person name="Chen A."/>
            <person name="Palaniappan K."/>
            <person name="Hauser L."/>
            <person name="Chang Y.J."/>
            <person name="Jeffries C.D."/>
            <person name="Munk C."/>
            <person name="Kiss H."/>
            <person name="Chain P."/>
            <person name="Han C."/>
            <person name="Brettin T."/>
            <person name="Detter J.C."/>
            <person name="Schuler E."/>
            <person name="Goker M."/>
            <person name="Rohde M."/>
            <person name="Bristow J."/>
            <person name="Eisen J.A."/>
            <person name="Markowitz V."/>
            <person name="Hugenholtz P."/>
            <person name="Kyrpides N.C."/>
            <person name="Klenk H.P."/>
        </authorList>
    </citation>
    <scope>NUCLEOTIDE SEQUENCE [LARGE SCALE GENOMIC DNA]</scope>
    <source>
        <strain evidence="2 3">DSM 5692</strain>
    </source>
</reference>
<gene>
    <name evidence="2" type="ordered locus">Dret_2366</name>
</gene>
<dbReference type="HOGENOM" id="CLU_1568219_0_0_7"/>